<sequence length="96" mass="10974">MHNLTNYLLNEAEREAVVQMRHAMHREPELSNSEWSTQKRIGETLENFGVRGAKTFHKTGLYIDIEGSAPGPKRSIALRGDIDALPIQEQREDLPY</sequence>
<dbReference type="GO" id="GO:0004180">
    <property type="term" value="F:carboxypeptidase activity"/>
    <property type="evidence" value="ECO:0007669"/>
    <property type="project" value="UniProtKB-KW"/>
</dbReference>
<organism evidence="1 2">
    <name type="scientific">Rhizobium giardinii</name>
    <dbReference type="NCBI Taxonomy" id="56731"/>
    <lineage>
        <taxon>Bacteria</taxon>
        <taxon>Pseudomonadati</taxon>
        <taxon>Pseudomonadota</taxon>
        <taxon>Alphaproteobacteria</taxon>
        <taxon>Hyphomicrobiales</taxon>
        <taxon>Rhizobiaceae</taxon>
        <taxon>Rhizobium/Agrobacterium group</taxon>
        <taxon>Rhizobium</taxon>
    </lineage>
</organism>
<name>A0A7W8UBF6_9HYPH</name>
<keyword evidence="1" id="KW-0645">Protease</keyword>
<dbReference type="EMBL" id="JACHBK010000006">
    <property type="protein sequence ID" value="MBB5536291.1"/>
    <property type="molecule type" value="Genomic_DNA"/>
</dbReference>
<protein>
    <submittedName>
        <fullName evidence="1">Metal-dependent amidase/aminoacylase/carboxypeptidase family protein</fullName>
    </submittedName>
</protein>
<dbReference type="Proteomes" id="UP000585507">
    <property type="component" value="Unassembled WGS sequence"/>
</dbReference>
<gene>
    <name evidence="1" type="ORF">GGD55_002998</name>
</gene>
<reference evidence="1 2" key="1">
    <citation type="submission" date="2020-08" db="EMBL/GenBank/DDBJ databases">
        <title>Genomic Encyclopedia of Type Strains, Phase IV (KMG-V): Genome sequencing to study the core and pangenomes of soil and plant-associated prokaryotes.</title>
        <authorList>
            <person name="Whitman W."/>
        </authorList>
    </citation>
    <scope>NUCLEOTIDE SEQUENCE [LARGE SCALE GENOMIC DNA]</scope>
    <source>
        <strain evidence="1 2">SEMIA 4084</strain>
    </source>
</reference>
<dbReference type="PANTHER" id="PTHR11014:SF63">
    <property type="entry name" value="METALLOPEPTIDASE, PUTATIVE (AFU_ORTHOLOGUE AFUA_6G09600)-RELATED"/>
    <property type="match status" value="1"/>
</dbReference>
<dbReference type="InterPro" id="IPR017439">
    <property type="entry name" value="Amidohydrolase"/>
</dbReference>
<dbReference type="AlphaFoldDB" id="A0A7W8UBF6"/>
<accession>A0A7W8UBF6</accession>
<keyword evidence="1" id="KW-0121">Carboxypeptidase</keyword>
<dbReference type="SUPFAM" id="SSF53187">
    <property type="entry name" value="Zn-dependent exopeptidases"/>
    <property type="match status" value="1"/>
</dbReference>
<dbReference type="RefSeq" id="WP_018328992.1">
    <property type="nucleotide sequence ID" value="NZ_JACHBK010000006.1"/>
</dbReference>
<keyword evidence="1" id="KW-0378">Hydrolase</keyword>
<keyword evidence="2" id="KW-1185">Reference proteome</keyword>
<dbReference type="PANTHER" id="PTHR11014">
    <property type="entry name" value="PEPTIDASE M20 FAMILY MEMBER"/>
    <property type="match status" value="1"/>
</dbReference>
<comment type="caution">
    <text evidence="1">The sequence shown here is derived from an EMBL/GenBank/DDBJ whole genome shotgun (WGS) entry which is preliminary data.</text>
</comment>
<evidence type="ECO:0000313" key="2">
    <source>
        <dbReference type="Proteomes" id="UP000585507"/>
    </source>
</evidence>
<dbReference type="Gene3D" id="3.40.630.10">
    <property type="entry name" value="Zn peptidases"/>
    <property type="match status" value="1"/>
</dbReference>
<proteinExistence type="predicted"/>
<evidence type="ECO:0000313" key="1">
    <source>
        <dbReference type="EMBL" id="MBB5536291.1"/>
    </source>
</evidence>